<evidence type="ECO:0000256" key="1">
    <source>
        <dbReference type="SAM" id="MobiDB-lite"/>
    </source>
</evidence>
<protein>
    <submittedName>
        <fullName evidence="2">Uncharacterized protein</fullName>
    </submittedName>
</protein>
<sequence length="113" mass="12485">MEAKQQPPLQNVTPKTPPEQQKHCRNIQDPLKATNCQIFRSVEFAGVTNSSITGSQQPPLELAANNRTRPKVNAHIANHHHQAIAESASKQPNTTVNNKIEQEKLENTAISCT</sequence>
<name>A0A2Z6MEL4_TRISU</name>
<dbReference type="AlphaFoldDB" id="A0A2Z6MEL4"/>
<dbReference type="EMBL" id="DF973135">
    <property type="protein sequence ID" value="GAU13341.1"/>
    <property type="molecule type" value="Genomic_DNA"/>
</dbReference>
<organism evidence="2 3">
    <name type="scientific">Trifolium subterraneum</name>
    <name type="common">Subterranean clover</name>
    <dbReference type="NCBI Taxonomy" id="3900"/>
    <lineage>
        <taxon>Eukaryota</taxon>
        <taxon>Viridiplantae</taxon>
        <taxon>Streptophyta</taxon>
        <taxon>Embryophyta</taxon>
        <taxon>Tracheophyta</taxon>
        <taxon>Spermatophyta</taxon>
        <taxon>Magnoliopsida</taxon>
        <taxon>eudicotyledons</taxon>
        <taxon>Gunneridae</taxon>
        <taxon>Pentapetalae</taxon>
        <taxon>rosids</taxon>
        <taxon>fabids</taxon>
        <taxon>Fabales</taxon>
        <taxon>Fabaceae</taxon>
        <taxon>Papilionoideae</taxon>
        <taxon>50 kb inversion clade</taxon>
        <taxon>NPAAA clade</taxon>
        <taxon>Hologalegina</taxon>
        <taxon>IRL clade</taxon>
        <taxon>Trifolieae</taxon>
        <taxon>Trifolium</taxon>
    </lineage>
</organism>
<accession>A0A2Z6MEL4</accession>
<evidence type="ECO:0000313" key="2">
    <source>
        <dbReference type="EMBL" id="GAU13341.1"/>
    </source>
</evidence>
<dbReference type="Proteomes" id="UP000242715">
    <property type="component" value="Unassembled WGS sequence"/>
</dbReference>
<keyword evidence="3" id="KW-1185">Reference proteome</keyword>
<feature type="region of interest" description="Disordered" evidence="1">
    <location>
        <begin position="1"/>
        <end position="22"/>
    </location>
</feature>
<gene>
    <name evidence="2" type="ORF">TSUD_42950</name>
</gene>
<reference evidence="3" key="1">
    <citation type="journal article" date="2017" name="Front. Plant Sci.">
        <title>Climate Clever Clovers: New Paradigm to Reduce the Environmental Footprint of Ruminants by Breeding Low Methanogenic Forages Utilizing Haplotype Variation.</title>
        <authorList>
            <person name="Kaur P."/>
            <person name="Appels R."/>
            <person name="Bayer P.E."/>
            <person name="Keeble-Gagnere G."/>
            <person name="Wang J."/>
            <person name="Hirakawa H."/>
            <person name="Shirasawa K."/>
            <person name="Vercoe P."/>
            <person name="Stefanova K."/>
            <person name="Durmic Z."/>
            <person name="Nichols P."/>
            <person name="Revell C."/>
            <person name="Isobe S.N."/>
            <person name="Edwards D."/>
            <person name="Erskine W."/>
        </authorList>
    </citation>
    <scope>NUCLEOTIDE SEQUENCE [LARGE SCALE GENOMIC DNA]</scope>
    <source>
        <strain evidence="3">cv. Daliak</strain>
    </source>
</reference>
<evidence type="ECO:0000313" key="3">
    <source>
        <dbReference type="Proteomes" id="UP000242715"/>
    </source>
</evidence>
<proteinExistence type="predicted"/>